<proteinExistence type="predicted"/>
<evidence type="ECO:0000259" key="4">
    <source>
        <dbReference type="Pfam" id="PF01168"/>
    </source>
</evidence>
<sequence length="363" mass="39289">MSFSSRLEIDLDKIKYNAAKVVEVCHKHGIEVLGVTKGFSAIPQIVTAVLEGGVDGLADARMENIIELRHEGISAPITLLRIPRLSDVENVVKYSDVSINSEIAVIRALGETAKTMGFRHQIILMVDVGDLREGIMIENVLAAVRAIVKVDGISLLGLGTNMGCFGGILPEYANLNILVELANLVKNRLGITLQILSGGGTSSLLLVEKGEIPAGINQLRIGEGMLLGTDTTNNRAIDWLKNDAFILKAEVIEAKLKPSVPRGNIGRDAFGNIPEFADIGIRKKAIVALGKQDVYIEGLIPLDNNVTILGASSDHMILDITDIERSVRVGDELAFGVTYSGLLSASQSRYIKKVFRKDNKWLN</sequence>
<reference evidence="5" key="1">
    <citation type="submission" date="2016-08" db="EMBL/GenBank/DDBJ databases">
        <authorList>
            <person name="Seilhamer J.J."/>
        </authorList>
    </citation>
    <scope>NUCLEOTIDE SEQUENCE</scope>
    <source>
        <strain evidence="5">86</strain>
    </source>
</reference>
<keyword evidence="2" id="KW-0663">Pyridoxal phosphate</keyword>
<evidence type="ECO:0000256" key="1">
    <source>
        <dbReference type="ARBA" id="ARBA00001933"/>
    </source>
</evidence>
<organism evidence="5">
    <name type="scientific">uncultured Sporomusa sp</name>
    <dbReference type="NCBI Taxonomy" id="307249"/>
    <lineage>
        <taxon>Bacteria</taxon>
        <taxon>Bacillati</taxon>
        <taxon>Bacillota</taxon>
        <taxon>Negativicutes</taxon>
        <taxon>Selenomonadales</taxon>
        <taxon>Sporomusaceae</taxon>
        <taxon>Sporomusa</taxon>
        <taxon>environmental samples</taxon>
    </lineage>
</organism>
<evidence type="ECO:0000313" key="5">
    <source>
        <dbReference type="EMBL" id="SCM81644.1"/>
    </source>
</evidence>
<protein>
    <submittedName>
        <fullName evidence="5">Putative amino acid racemase</fullName>
    </submittedName>
</protein>
<keyword evidence="3" id="KW-0413">Isomerase</keyword>
<dbReference type="PANTHER" id="PTHR30511:SF3">
    <property type="entry name" value="LYSINE RACEMASE"/>
    <property type="match status" value="1"/>
</dbReference>
<dbReference type="AlphaFoldDB" id="A0A212LVJ5"/>
<evidence type="ECO:0000256" key="2">
    <source>
        <dbReference type="ARBA" id="ARBA00022898"/>
    </source>
</evidence>
<comment type="cofactor">
    <cofactor evidence="1">
        <name>pyridoxal 5'-phosphate</name>
        <dbReference type="ChEBI" id="CHEBI:597326"/>
    </cofactor>
</comment>
<gene>
    <name evidence="5" type="ORF">KL86SPO_40128</name>
</gene>
<dbReference type="InterPro" id="IPR029066">
    <property type="entry name" value="PLP-binding_barrel"/>
</dbReference>
<feature type="domain" description="Alanine racemase N-terminal" evidence="4">
    <location>
        <begin position="9"/>
        <end position="225"/>
    </location>
</feature>
<dbReference type="GO" id="GO:0030170">
    <property type="term" value="F:pyridoxal phosphate binding"/>
    <property type="evidence" value="ECO:0007669"/>
    <property type="project" value="TreeGrafter"/>
</dbReference>
<dbReference type="GO" id="GO:0005829">
    <property type="term" value="C:cytosol"/>
    <property type="evidence" value="ECO:0007669"/>
    <property type="project" value="TreeGrafter"/>
</dbReference>
<accession>A0A212LVJ5</accession>
<dbReference type="InterPro" id="IPR001608">
    <property type="entry name" value="Ala_racemase_N"/>
</dbReference>
<dbReference type="InterPro" id="IPR000821">
    <property type="entry name" value="Ala_racemase"/>
</dbReference>
<evidence type="ECO:0000256" key="3">
    <source>
        <dbReference type="ARBA" id="ARBA00023235"/>
    </source>
</evidence>
<dbReference type="SUPFAM" id="SSF51419">
    <property type="entry name" value="PLP-binding barrel"/>
    <property type="match status" value="1"/>
</dbReference>
<dbReference type="Pfam" id="PF01168">
    <property type="entry name" value="Ala_racemase_N"/>
    <property type="match status" value="1"/>
</dbReference>
<dbReference type="RefSeq" id="WP_288184613.1">
    <property type="nucleotide sequence ID" value="NZ_LT608335.1"/>
</dbReference>
<name>A0A212LVJ5_9FIRM</name>
<dbReference type="PANTHER" id="PTHR30511">
    <property type="entry name" value="ALANINE RACEMASE"/>
    <property type="match status" value="1"/>
</dbReference>
<dbReference type="Gene3D" id="3.20.20.10">
    <property type="entry name" value="Alanine racemase"/>
    <property type="match status" value="1"/>
</dbReference>
<dbReference type="EMBL" id="FMJE01000004">
    <property type="protein sequence ID" value="SCM81644.1"/>
    <property type="molecule type" value="Genomic_DNA"/>
</dbReference>
<dbReference type="GO" id="GO:0008784">
    <property type="term" value="F:alanine racemase activity"/>
    <property type="evidence" value="ECO:0007669"/>
    <property type="project" value="TreeGrafter"/>
</dbReference>
<dbReference type="CDD" id="cd06815">
    <property type="entry name" value="PLPDE_III_AR_like_1"/>
    <property type="match status" value="1"/>
</dbReference>